<evidence type="ECO:0000313" key="2">
    <source>
        <dbReference type="Proteomes" id="UP001215280"/>
    </source>
</evidence>
<accession>A0AAD7ICB4</accession>
<sequence length="703" mass="79352">MLGARCLRGISVGVRWNSSLVKIHPNRLKSWQEDAVQACVNAVHAGLPKIGVQLIAGAKKSRSWLLLHLMERLPPRTPDATQLLVVVASVKRAEKFAEDLKLFCDESFGQPTRAPPPHISDGSKWNVEVDRKNLTQVSNADIFLTTYQDMMKERVGKRLNTSKLKAVYLDQAHTARSEFYELLMSRITSDSGPPPVIGVSRAWDDVLGPMGVFDDIVYRRRITDPLQEEECRARFSAALIPPLGKIRVVSDKTRFETKALSTVMSRPPVLDATVQAWRDMAATRKSTLVYCADRAHAEKLAAAFQKAEITARAKTMRTPRSMRVDKNWRKWEDLLAEFKAGQFRILAVPRAEDRIVGMPWVDCVLIASPTLTMDKEALWNMMNPAMKGSDGKEDTLIIEVMAEEKSPDSFDLRRLLGLKMDQIDGRPLSELRQVAEEDWRRRFEEQKAKLALKKHQPPPPPLIPESNVCQLPASPALLQQAHDEAADRGFRIANEVPPKKRWVRSAPGVYVRDCLQHGHVILRKVDMKGSEVYEAFWTPRQLESEEAPSEPAKKLSAPGNIKTVAIRINRFLEPKKEVMKDRELKATELQLAALRRFCPPTMAHVVRDGKPMARDDFIEWLTTGDASTALGRLRYNSDFPDGSGFTYKEQTAIVARIRQLKRPWEALFKKKADIEAARAKKRADKAARRAGIEDAAQKTASED</sequence>
<dbReference type="Gene3D" id="3.40.50.300">
    <property type="entry name" value="P-loop containing nucleotide triphosphate hydrolases"/>
    <property type="match status" value="2"/>
</dbReference>
<comment type="caution">
    <text evidence="1">The sequence shown here is derived from an EMBL/GenBank/DDBJ whole genome shotgun (WGS) entry which is preliminary data.</text>
</comment>
<proteinExistence type="predicted"/>
<evidence type="ECO:0000313" key="1">
    <source>
        <dbReference type="EMBL" id="KAJ7739046.1"/>
    </source>
</evidence>
<name>A0AAD7ICB4_9AGAR</name>
<dbReference type="SUPFAM" id="SSF52540">
    <property type="entry name" value="P-loop containing nucleoside triphosphate hydrolases"/>
    <property type="match status" value="1"/>
</dbReference>
<organism evidence="1 2">
    <name type="scientific">Mycena maculata</name>
    <dbReference type="NCBI Taxonomy" id="230809"/>
    <lineage>
        <taxon>Eukaryota</taxon>
        <taxon>Fungi</taxon>
        <taxon>Dikarya</taxon>
        <taxon>Basidiomycota</taxon>
        <taxon>Agaricomycotina</taxon>
        <taxon>Agaricomycetes</taxon>
        <taxon>Agaricomycetidae</taxon>
        <taxon>Agaricales</taxon>
        <taxon>Marasmiineae</taxon>
        <taxon>Mycenaceae</taxon>
        <taxon>Mycena</taxon>
    </lineage>
</organism>
<dbReference type="InterPro" id="IPR027417">
    <property type="entry name" value="P-loop_NTPase"/>
</dbReference>
<protein>
    <submittedName>
        <fullName evidence="1">Uncharacterized protein</fullName>
    </submittedName>
</protein>
<dbReference type="Proteomes" id="UP001215280">
    <property type="component" value="Unassembled WGS sequence"/>
</dbReference>
<reference evidence="1" key="1">
    <citation type="submission" date="2023-03" db="EMBL/GenBank/DDBJ databases">
        <title>Massive genome expansion in bonnet fungi (Mycena s.s.) driven by repeated elements and novel gene families across ecological guilds.</title>
        <authorList>
            <consortium name="Lawrence Berkeley National Laboratory"/>
            <person name="Harder C.B."/>
            <person name="Miyauchi S."/>
            <person name="Viragh M."/>
            <person name="Kuo A."/>
            <person name="Thoen E."/>
            <person name="Andreopoulos B."/>
            <person name="Lu D."/>
            <person name="Skrede I."/>
            <person name="Drula E."/>
            <person name="Henrissat B."/>
            <person name="Morin E."/>
            <person name="Kohler A."/>
            <person name="Barry K."/>
            <person name="LaButti K."/>
            <person name="Morin E."/>
            <person name="Salamov A."/>
            <person name="Lipzen A."/>
            <person name="Mereny Z."/>
            <person name="Hegedus B."/>
            <person name="Baldrian P."/>
            <person name="Stursova M."/>
            <person name="Weitz H."/>
            <person name="Taylor A."/>
            <person name="Grigoriev I.V."/>
            <person name="Nagy L.G."/>
            <person name="Martin F."/>
            <person name="Kauserud H."/>
        </authorList>
    </citation>
    <scope>NUCLEOTIDE SEQUENCE</scope>
    <source>
        <strain evidence="1">CBHHK188m</strain>
    </source>
</reference>
<dbReference type="EMBL" id="JARJLG010000134">
    <property type="protein sequence ID" value="KAJ7739046.1"/>
    <property type="molecule type" value="Genomic_DNA"/>
</dbReference>
<keyword evidence="2" id="KW-1185">Reference proteome</keyword>
<dbReference type="AlphaFoldDB" id="A0AAD7ICB4"/>
<gene>
    <name evidence="1" type="ORF">DFH07DRAFT_965864</name>
</gene>